<proteinExistence type="inferred from homology"/>
<evidence type="ECO:0000256" key="2">
    <source>
        <dbReference type="ARBA" id="ARBA00010617"/>
    </source>
</evidence>
<dbReference type="GO" id="GO:0005506">
    <property type="term" value="F:iron ion binding"/>
    <property type="evidence" value="ECO:0007669"/>
    <property type="project" value="InterPro"/>
</dbReference>
<dbReference type="GO" id="GO:0016705">
    <property type="term" value="F:oxidoreductase activity, acting on paired donors, with incorporation or reduction of molecular oxygen"/>
    <property type="evidence" value="ECO:0007669"/>
    <property type="project" value="InterPro"/>
</dbReference>
<name>A0A370TD44_9HELO</name>
<keyword evidence="10" id="KW-1133">Transmembrane helix</keyword>
<dbReference type="GO" id="GO:0020037">
    <property type="term" value="F:heme binding"/>
    <property type="evidence" value="ECO:0007669"/>
    <property type="project" value="InterPro"/>
</dbReference>
<dbReference type="PANTHER" id="PTHR46206:SF1">
    <property type="entry name" value="P450, PUTATIVE (EUROFUNG)-RELATED"/>
    <property type="match status" value="1"/>
</dbReference>
<sequence length="548" mass="62077">MLSDTISHIERVIGEQTLFSGALNLLFISLIAQLVLAHFTVHGRFWNAQAWTGVRKEWLPKIRAKFRSIGGIRQMLSDGYEGFSKQKKAFVLPMIAEEPWLVLPPSSIPELLAKSDSEVDMKIIHEEQLLHKYTTGSLGRHVVDVPIQYDILHRQVNRKLPLLIDAFYDELDHSFRQHWGTDMSYTEVGVSATCGKIITQALNRIFAGQEICRDEDFLKHSKLYSEGVGSSAIIVRMLPRPLQPLLAPLITYSNRKHHDICMRVCLPVIIDRLQHTAAKRADAGYLWEPPVDVLQWIIDECFERNDPKELDAHMITQRLLKLNFVAVETTHMSMAHTILDLYRSPNSDEFVAGLRQECDSVLEANDGQWTKSGLDDLVCVDSTIRESMRYSDLGYIALTRMVVDPHGTQFSVNGINSSSPLTVPPGIRVCVPAHAIHRDATLNPSPHEFQAFRFAKSREKDGQRETKLSEPKVSIVTTTDKFLPFGHGRHACPGRFFAAQQMKLMLAYLVQNYDVEKLSTKVENKVMVGTATPDAKLKVRVKRRKGYA</sequence>
<gene>
    <name evidence="11" type="ORF">BP5553_08807</name>
</gene>
<comment type="cofactor">
    <cofactor evidence="1 8">
        <name>heme</name>
        <dbReference type="ChEBI" id="CHEBI:30413"/>
    </cofactor>
</comment>
<reference evidence="11 12" key="1">
    <citation type="journal article" date="2018" name="IMA Fungus">
        <title>IMA Genome-F 9: Draft genome sequence of Annulohypoxylon stygium, Aspergillus mulundensis, Berkeleyomyces basicola (syn. Thielaviopsis basicola), Ceratocystis smalleyi, two Cercospora beticola strains, Coleophoma cylindrospora, Fusarium fracticaudum, Phialophora cf. hyalina, and Morchella septimelata.</title>
        <authorList>
            <person name="Wingfield B.D."/>
            <person name="Bills G.F."/>
            <person name="Dong Y."/>
            <person name="Huang W."/>
            <person name="Nel W.J."/>
            <person name="Swalarsk-Parry B.S."/>
            <person name="Vaghefi N."/>
            <person name="Wilken P.M."/>
            <person name="An Z."/>
            <person name="de Beer Z.W."/>
            <person name="De Vos L."/>
            <person name="Chen L."/>
            <person name="Duong T.A."/>
            <person name="Gao Y."/>
            <person name="Hammerbacher A."/>
            <person name="Kikkert J.R."/>
            <person name="Li Y."/>
            <person name="Li H."/>
            <person name="Li K."/>
            <person name="Li Q."/>
            <person name="Liu X."/>
            <person name="Ma X."/>
            <person name="Naidoo K."/>
            <person name="Pethybridge S.J."/>
            <person name="Sun J."/>
            <person name="Steenkamp E.T."/>
            <person name="van der Nest M.A."/>
            <person name="van Wyk S."/>
            <person name="Wingfield M.J."/>
            <person name="Xiong C."/>
            <person name="Yue Q."/>
            <person name="Zhang X."/>
        </authorList>
    </citation>
    <scope>NUCLEOTIDE SEQUENCE [LARGE SCALE GENOMIC DNA]</scope>
    <source>
        <strain evidence="11 12">BP 5553</strain>
    </source>
</reference>
<keyword evidence="10" id="KW-0472">Membrane</keyword>
<dbReference type="EMBL" id="NPIC01000010">
    <property type="protein sequence ID" value="RDL32351.1"/>
    <property type="molecule type" value="Genomic_DNA"/>
</dbReference>
<dbReference type="Pfam" id="PF00067">
    <property type="entry name" value="p450"/>
    <property type="match status" value="1"/>
</dbReference>
<dbReference type="InterPro" id="IPR036396">
    <property type="entry name" value="Cyt_P450_sf"/>
</dbReference>
<evidence type="ECO:0000313" key="12">
    <source>
        <dbReference type="Proteomes" id="UP000254866"/>
    </source>
</evidence>
<dbReference type="SUPFAM" id="SSF48264">
    <property type="entry name" value="Cytochrome P450"/>
    <property type="match status" value="1"/>
</dbReference>
<accession>A0A370TD44</accession>
<dbReference type="Proteomes" id="UP000254866">
    <property type="component" value="Unassembled WGS sequence"/>
</dbReference>
<evidence type="ECO:0000313" key="11">
    <source>
        <dbReference type="EMBL" id="RDL32351.1"/>
    </source>
</evidence>
<evidence type="ECO:0000256" key="5">
    <source>
        <dbReference type="ARBA" id="ARBA00023002"/>
    </source>
</evidence>
<evidence type="ECO:0000256" key="6">
    <source>
        <dbReference type="ARBA" id="ARBA00023004"/>
    </source>
</evidence>
<evidence type="ECO:0000256" key="7">
    <source>
        <dbReference type="ARBA" id="ARBA00023033"/>
    </source>
</evidence>
<dbReference type="InterPro" id="IPR001128">
    <property type="entry name" value="Cyt_P450"/>
</dbReference>
<evidence type="ECO:0000256" key="4">
    <source>
        <dbReference type="ARBA" id="ARBA00022723"/>
    </source>
</evidence>
<keyword evidence="5 9" id="KW-0560">Oxidoreductase</keyword>
<feature type="binding site" description="axial binding residue" evidence="8">
    <location>
        <position position="492"/>
    </location>
    <ligand>
        <name>heme</name>
        <dbReference type="ChEBI" id="CHEBI:30413"/>
    </ligand>
    <ligandPart>
        <name>Fe</name>
        <dbReference type="ChEBI" id="CHEBI:18248"/>
    </ligandPart>
</feature>
<comment type="similarity">
    <text evidence="2 9">Belongs to the cytochrome P450 family.</text>
</comment>
<comment type="caution">
    <text evidence="11">The sequence shown here is derived from an EMBL/GenBank/DDBJ whole genome shotgun (WGS) entry which is preliminary data.</text>
</comment>
<dbReference type="AlphaFoldDB" id="A0A370TD44"/>
<dbReference type="GeneID" id="43601656"/>
<dbReference type="OrthoDB" id="1844152at2759"/>
<dbReference type="PROSITE" id="PS00086">
    <property type="entry name" value="CYTOCHROME_P450"/>
    <property type="match status" value="1"/>
</dbReference>
<keyword evidence="7 9" id="KW-0503">Monooxygenase</keyword>
<evidence type="ECO:0000256" key="8">
    <source>
        <dbReference type="PIRSR" id="PIRSR602403-1"/>
    </source>
</evidence>
<dbReference type="InterPro" id="IPR002403">
    <property type="entry name" value="Cyt_P450_E_grp-IV"/>
</dbReference>
<evidence type="ECO:0000256" key="3">
    <source>
        <dbReference type="ARBA" id="ARBA00022617"/>
    </source>
</evidence>
<dbReference type="GO" id="GO:0004497">
    <property type="term" value="F:monooxygenase activity"/>
    <property type="evidence" value="ECO:0007669"/>
    <property type="project" value="UniProtKB-KW"/>
</dbReference>
<keyword evidence="3 8" id="KW-0349">Heme</keyword>
<evidence type="ECO:0000256" key="1">
    <source>
        <dbReference type="ARBA" id="ARBA00001971"/>
    </source>
</evidence>
<dbReference type="Gene3D" id="1.10.630.10">
    <property type="entry name" value="Cytochrome P450"/>
    <property type="match status" value="1"/>
</dbReference>
<protein>
    <submittedName>
        <fullName evidence="11">Cytochrome P450</fullName>
    </submittedName>
</protein>
<keyword evidence="10" id="KW-0812">Transmembrane</keyword>
<dbReference type="STRING" id="2656787.A0A370TD44"/>
<dbReference type="RefSeq" id="XP_031866073.1">
    <property type="nucleotide sequence ID" value="XM_032017430.1"/>
</dbReference>
<organism evidence="11 12">
    <name type="scientific">Venustampulla echinocandica</name>
    <dbReference type="NCBI Taxonomy" id="2656787"/>
    <lineage>
        <taxon>Eukaryota</taxon>
        <taxon>Fungi</taxon>
        <taxon>Dikarya</taxon>
        <taxon>Ascomycota</taxon>
        <taxon>Pezizomycotina</taxon>
        <taxon>Leotiomycetes</taxon>
        <taxon>Helotiales</taxon>
        <taxon>Pleuroascaceae</taxon>
        <taxon>Venustampulla</taxon>
    </lineage>
</organism>
<keyword evidence="4 8" id="KW-0479">Metal-binding</keyword>
<dbReference type="InterPro" id="IPR017972">
    <property type="entry name" value="Cyt_P450_CS"/>
</dbReference>
<dbReference type="PRINTS" id="PR00465">
    <property type="entry name" value="EP450IV"/>
</dbReference>
<keyword evidence="12" id="KW-1185">Reference proteome</keyword>
<feature type="transmembrane region" description="Helical" evidence="10">
    <location>
        <begin position="21"/>
        <end position="41"/>
    </location>
</feature>
<evidence type="ECO:0000256" key="9">
    <source>
        <dbReference type="RuleBase" id="RU000461"/>
    </source>
</evidence>
<keyword evidence="6 8" id="KW-0408">Iron</keyword>
<dbReference type="CDD" id="cd11041">
    <property type="entry name" value="CYP503A1-like"/>
    <property type="match status" value="1"/>
</dbReference>
<dbReference type="PANTHER" id="PTHR46206">
    <property type="entry name" value="CYTOCHROME P450"/>
    <property type="match status" value="1"/>
</dbReference>
<evidence type="ECO:0000256" key="10">
    <source>
        <dbReference type="SAM" id="Phobius"/>
    </source>
</evidence>